<dbReference type="Pfam" id="PF00700">
    <property type="entry name" value="Flagellin_C"/>
    <property type="match status" value="1"/>
</dbReference>
<evidence type="ECO:0000313" key="9">
    <source>
        <dbReference type="Proteomes" id="UP000002964"/>
    </source>
</evidence>
<dbReference type="Gene3D" id="1.20.1330.10">
    <property type="entry name" value="f41 fragment of flagellin, N-terminal domain"/>
    <property type="match status" value="2"/>
</dbReference>
<dbReference type="InterPro" id="IPR013384">
    <property type="entry name" value="Flagell_FlgL"/>
</dbReference>
<feature type="domain" description="Flagellin N-terminal" evidence="6">
    <location>
        <begin position="3"/>
        <end position="139"/>
    </location>
</feature>
<dbReference type="EMBL" id="JH603169">
    <property type="protein sequence ID" value="EIC22179.1"/>
    <property type="molecule type" value="Genomic_DNA"/>
</dbReference>
<evidence type="ECO:0000313" key="8">
    <source>
        <dbReference type="EMBL" id="EIC22179.1"/>
    </source>
</evidence>
<evidence type="ECO:0000256" key="2">
    <source>
        <dbReference type="ARBA" id="ARBA00004613"/>
    </source>
</evidence>
<evidence type="ECO:0000259" key="7">
    <source>
        <dbReference type="Pfam" id="PF00700"/>
    </source>
</evidence>
<comment type="similarity">
    <text evidence="3">Belongs to the bacterial flagellin family.</text>
</comment>
<dbReference type="Pfam" id="PF00669">
    <property type="entry name" value="Flagellin_N"/>
    <property type="match status" value="1"/>
</dbReference>
<name>H8YZQ2_9GAMM</name>
<keyword evidence="5" id="KW-0975">Bacterial flagellum</keyword>
<dbReference type="AlphaFoldDB" id="H8YZQ2"/>
<dbReference type="eggNOG" id="COG1344">
    <property type="taxonomic scope" value="Bacteria"/>
</dbReference>
<protein>
    <submittedName>
        <fullName evidence="8">Flagellar hook-associated protein 3</fullName>
    </submittedName>
</protein>
<dbReference type="GO" id="GO:0071973">
    <property type="term" value="P:bacterial-type flagellum-dependent cell motility"/>
    <property type="evidence" value="ECO:0007669"/>
    <property type="project" value="InterPro"/>
</dbReference>
<dbReference type="InterPro" id="IPR046358">
    <property type="entry name" value="Flagellin_C"/>
</dbReference>
<organism evidence="8 9">
    <name type="scientific">Thiorhodovibrio frisius</name>
    <dbReference type="NCBI Taxonomy" id="631362"/>
    <lineage>
        <taxon>Bacteria</taxon>
        <taxon>Pseudomonadati</taxon>
        <taxon>Pseudomonadota</taxon>
        <taxon>Gammaproteobacteria</taxon>
        <taxon>Chromatiales</taxon>
        <taxon>Chromatiaceae</taxon>
        <taxon>Thiorhodovibrio</taxon>
    </lineage>
</organism>
<dbReference type="GO" id="GO:0005576">
    <property type="term" value="C:extracellular region"/>
    <property type="evidence" value="ECO:0007669"/>
    <property type="project" value="UniProtKB-SubCell"/>
</dbReference>
<feature type="domain" description="Flagellin C-terminal" evidence="7">
    <location>
        <begin position="335"/>
        <end position="415"/>
    </location>
</feature>
<dbReference type="SUPFAM" id="SSF64518">
    <property type="entry name" value="Phase 1 flagellin"/>
    <property type="match status" value="1"/>
</dbReference>
<dbReference type="NCBIfam" id="TIGR02550">
    <property type="entry name" value="flagell_flgL"/>
    <property type="match status" value="1"/>
</dbReference>
<accession>H8YZQ2</accession>
<gene>
    <name evidence="8" type="ORF">Thi970DRAFT_02429</name>
</gene>
<dbReference type="HOGENOM" id="CLU_024437_5_1_6"/>
<keyword evidence="9" id="KW-1185">Reference proteome</keyword>
<dbReference type="PANTHER" id="PTHR42792:SF1">
    <property type="entry name" value="FLAGELLAR HOOK-ASSOCIATED PROTEIN 3"/>
    <property type="match status" value="1"/>
</dbReference>
<evidence type="ECO:0000256" key="1">
    <source>
        <dbReference type="ARBA" id="ARBA00004365"/>
    </source>
</evidence>
<proteinExistence type="inferred from homology"/>
<dbReference type="GO" id="GO:0005198">
    <property type="term" value="F:structural molecule activity"/>
    <property type="evidence" value="ECO:0007669"/>
    <property type="project" value="InterPro"/>
</dbReference>
<keyword evidence="4" id="KW-0964">Secreted</keyword>
<dbReference type="RefSeq" id="WP_009148795.1">
    <property type="nucleotide sequence ID" value="NZ_CP121471.1"/>
</dbReference>
<evidence type="ECO:0000256" key="4">
    <source>
        <dbReference type="ARBA" id="ARBA00022525"/>
    </source>
</evidence>
<dbReference type="PRINTS" id="PR00207">
    <property type="entry name" value="FLAGELLIN"/>
</dbReference>
<evidence type="ECO:0000259" key="6">
    <source>
        <dbReference type="Pfam" id="PF00669"/>
    </source>
</evidence>
<reference evidence="9" key="1">
    <citation type="submission" date="2011-06" db="EMBL/GenBank/DDBJ databases">
        <authorList>
            <consortium name="US DOE Joint Genome Institute (JGI-PGF)"/>
            <person name="Lucas S."/>
            <person name="Han J."/>
            <person name="Lapidus A."/>
            <person name="Cheng J.-F."/>
            <person name="Goodwin L."/>
            <person name="Pitluck S."/>
            <person name="Peters L."/>
            <person name="Land M.L."/>
            <person name="Hauser L."/>
            <person name="Vogl K."/>
            <person name="Liu Z."/>
            <person name="Overmann J."/>
            <person name="Frigaard N.-U."/>
            <person name="Bryant D.A."/>
            <person name="Woyke T.J."/>
        </authorList>
    </citation>
    <scope>NUCLEOTIDE SEQUENCE [LARGE SCALE GENOMIC DNA]</scope>
    <source>
        <strain evidence="9">970</strain>
    </source>
</reference>
<comment type="subcellular location">
    <subcellularLocation>
        <location evidence="1">Bacterial flagellum</location>
    </subcellularLocation>
    <subcellularLocation>
        <location evidence="2">Secreted</location>
    </subcellularLocation>
</comment>
<evidence type="ECO:0000256" key="3">
    <source>
        <dbReference type="ARBA" id="ARBA00005709"/>
    </source>
</evidence>
<dbReference type="OrthoDB" id="9768249at2"/>
<evidence type="ECO:0000256" key="5">
    <source>
        <dbReference type="ARBA" id="ARBA00023143"/>
    </source>
</evidence>
<dbReference type="InterPro" id="IPR001492">
    <property type="entry name" value="Flagellin"/>
</dbReference>
<reference evidence="8 9" key="2">
    <citation type="submission" date="2011-11" db="EMBL/GenBank/DDBJ databases">
        <authorList>
            <consortium name="US DOE Joint Genome Institute"/>
            <person name="Lucas S."/>
            <person name="Han J."/>
            <person name="Lapidus A."/>
            <person name="Cheng J.-F."/>
            <person name="Goodwin L."/>
            <person name="Pitluck S."/>
            <person name="Peters L."/>
            <person name="Ovchinnikova G."/>
            <person name="Zhang X."/>
            <person name="Detter J.C."/>
            <person name="Han C."/>
            <person name="Tapia R."/>
            <person name="Land M."/>
            <person name="Hauser L."/>
            <person name="Kyrpides N."/>
            <person name="Ivanova N."/>
            <person name="Pagani I."/>
            <person name="Vogl K."/>
            <person name="Liu Z."/>
            <person name="Overmann J."/>
            <person name="Frigaard N.-U."/>
            <person name="Bryant D."/>
            <person name="Woyke T."/>
        </authorList>
    </citation>
    <scope>NUCLEOTIDE SEQUENCE [LARGE SCALE GENOMIC DNA]</scope>
    <source>
        <strain evidence="8 9">970</strain>
    </source>
</reference>
<dbReference type="Proteomes" id="UP000002964">
    <property type="component" value="Unassembled WGS sequence"/>
</dbReference>
<keyword evidence="8" id="KW-0282">Flagellum</keyword>
<dbReference type="GO" id="GO:0009424">
    <property type="term" value="C:bacterial-type flagellum hook"/>
    <property type="evidence" value="ECO:0007669"/>
    <property type="project" value="InterPro"/>
</dbReference>
<dbReference type="InterPro" id="IPR001029">
    <property type="entry name" value="Flagellin_N"/>
</dbReference>
<keyword evidence="8" id="KW-0969">Cilium</keyword>
<dbReference type="PANTHER" id="PTHR42792">
    <property type="entry name" value="FLAGELLIN"/>
    <property type="match status" value="1"/>
</dbReference>
<dbReference type="STRING" id="631362.Thi970DRAFT_02429"/>
<sequence length="416" mass="45496">MRISTEQIFRSGTESMQRAQSELNQTGMQLSTGKRILTASDDPAGATQSAQFREIIQSIEQFQRNTDLAQPRLQQEEWAIAGVSDQLQRVRELMIQGANDSQTNETRGFMAREIREIRDSIFDVSNTKDPNGEYLFAGTESLATPFEIDGNNVISYVGADGEGSVREVAITPIRKVAIGDNGADVFMNITENDGRVSADVNRAAATPRGSLVIEKTEVSNLDDFLTGTNATDEFEISFQTDPVTGNLQYQVENKTAGGFPIAWTDYSSGSPVEFAGRTLVLSGDPNVSDTVTSRPANNVSLFQTLDAIATAFETPVGGSSSRADLTNAVNRGIADIDASFNHLSEVRATVGTRLQVIDDQTELNEGRKLDLRSTLSELEDLDYAEAISRFKFQQVALEAAQQSYVQVNRLSLFNFI</sequence>
<keyword evidence="8" id="KW-0966">Cell projection</keyword>